<dbReference type="InterPro" id="IPR058913">
    <property type="entry name" value="Integrase_dom_put"/>
</dbReference>
<dbReference type="PANTHER" id="PTHR46791:SF5">
    <property type="entry name" value="CLR5 DOMAIN-CONTAINING PROTEIN-RELATED"/>
    <property type="match status" value="1"/>
</dbReference>
<name>A0AAU9WJ58_9CNID</name>
<dbReference type="AlphaFoldDB" id="A0AAU9WJ58"/>
<sequence length="200" mass="23851">MLRLDKGTKTGTMATMHAFLRRHHNDMDPHETVIHGPSISNQIERWWKELHERMERYFKDGLHWLKDQGHYDPHKDSDRYLMTFIMVPLIQKELDIFRETVWNSHRIRAQRDTALPDGIPDHIYNFPEKYGLEECGMCYIILCLINELAIESGVLSIPDDFLTLEFREECERIIPDNDTIKPDEWKDAYVYLKQNFTRSG</sequence>
<protein>
    <recommendedName>
        <fullName evidence="1">Integrase core domain-containing protein</fullName>
    </recommendedName>
</protein>
<dbReference type="Pfam" id="PF24764">
    <property type="entry name" value="rva_4"/>
    <property type="match status" value="1"/>
</dbReference>
<keyword evidence="3" id="KW-1185">Reference proteome</keyword>
<dbReference type="EMBL" id="CALNXJ010000014">
    <property type="protein sequence ID" value="CAH3114121.1"/>
    <property type="molecule type" value="Genomic_DNA"/>
</dbReference>
<evidence type="ECO:0000313" key="3">
    <source>
        <dbReference type="Proteomes" id="UP001159428"/>
    </source>
</evidence>
<proteinExistence type="predicted"/>
<evidence type="ECO:0000259" key="1">
    <source>
        <dbReference type="Pfam" id="PF24764"/>
    </source>
</evidence>
<evidence type="ECO:0000313" key="2">
    <source>
        <dbReference type="EMBL" id="CAH3114121.1"/>
    </source>
</evidence>
<feature type="domain" description="Integrase core" evidence="1">
    <location>
        <begin position="29"/>
        <end position="113"/>
    </location>
</feature>
<dbReference type="PANTHER" id="PTHR46791">
    <property type="entry name" value="EXPRESSED PROTEIN"/>
    <property type="match status" value="1"/>
</dbReference>
<reference evidence="2 3" key="1">
    <citation type="submission" date="2022-05" db="EMBL/GenBank/DDBJ databases">
        <authorList>
            <consortium name="Genoscope - CEA"/>
            <person name="William W."/>
        </authorList>
    </citation>
    <scope>NUCLEOTIDE SEQUENCE [LARGE SCALE GENOMIC DNA]</scope>
</reference>
<comment type="caution">
    <text evidence="2">The sequence shown here is derived from an EMBL/GenBank/DDBJ whole genome shotgun (WGS) entry which is preliminary data.</text>
</comment>
<organism evidence="2 3">
    <name type="scientific">Pocillopora meandrina</name>
    <dbReference type="NCBI Taxonomy" id="46732"/>
    <lineage>
        <taxon>Eukaryota</taxon>
        <taxon>Metazoa</taxon>
        <taxon>Cnidaria</taxon>
        <taxon>Anthozoa</taxon>
        <taxon>Hexacorallia</taxon>
        <taxon>Scleractinia</taxon>
        <taxon>Astrocoeniina</taxon>
        <taxon>Pocilloporidae</taxon>
        <taxon>Pocillopora</taxon>
    </lineage>
</organism>
<accession>A0AAU9WJ58</accession>
<dbReference type="Proteomes" id="UP001159428">
    <property type="component" value="Unassembled WGS sequence"/>
</dbReference>
<gene>
    <name evidence="2" type="ORF">PMEA_00006074</name>
</gene>